<dbReference type="GO" id="GO:0005125">
    <property type="term" value="F:cytokine activity"/>
    <property type="evidence" value="ECO:0007669"/>
    <property type="project" value="UniProtKB-KW"/>
</dbReference>
<dbReference type="InterPro" id="IPR006052">
    <property type="entry name" value="TNF_dom"/>
</dbReference>
<feature type="compositionally biased region" description="Basic and acidic residues" evidence="7">
    <location>
        <begin position="50"/>
        <end position="59"/>
    </location>
</feature>
<dbReference type="EMBL" id="WJQU01000002">
    <property type="protein sequence ID" value="KAJ6641109.1"/>
    <property type="molecule type" value="Genomic_DNA"/>
</dbReference>
<keyword evidence="10" id="KW-1185">Reference proteome</keyword>
<dbReference type="Proteomes" id="UP001151699">
    <property type="component" value="Chromosome B"/>
</dbReference>
<organism evidence="9 10">
    <name type="scientific">Pseudolycoriella hygida</name>
    <dbReference type="NCBI Taxonomy" id="35572"/>
    <lineage>
        <taxon>Eukaryota</taxon>
        <taxon>Metazoa</taxon>
        <taxon>Ecdysozoa</taxon>
        <taxon>Arthropoda</taxon>
        <taxon>Hexapoda</taxon>
        <taxon>Insecta</taxon>
        <taxon>Pterygota</taxon>
        <taxon>Neoptera</taxon>
        <taxon>Endopterygota</taxon>
        <taxon>Diptera</taxon>
        <taxon>Nematocera</taxon>
        <taxon>Sciaroidea</taxon>
        <taxon>Sciaridae</taxon>
        <taxon>Pseudolycoriella</taxon>
    </lineage>
</organism>
<feature type="compositionally biased region" description="Polar residues" evidence="7">
    <location>
        <begin position="160"/>
        <end position="183"/>
    </location>
</feature>
<dbReference type="GO" id="GO:0006955">
    <property type="term" value="P:immune response"/>
    <property type="evidence" value="ECO:0007669"/>
    <property type="project" value="InterPro"/>
</dbReference>
<dbReference type="InterPro" id="IPR008983">
    <property type="entry name" value="Tumour_necrosis_fac-like_dom"/>
</dbReference>
<comment type="subcellular location">
    <subcellularLocation>
        <location evidence="1">Secreted</location>
    </subcellularLocation>
</comment>
<evidence type="ECO:0000256" key="3">
    <source>
        <dbReference type="ARBA" id="ARBA00022514"/>
    </source>
</evidence>
<dbReference type="Gene3D" id="2.60.120.40">
    <property type="match status" value="1"/>
</dbReference>
<protein>
    <submittedName>
        <fullName evidence="9">Protein eiger</fullName>
    </submittedName>
</protein>
<evidence type="ECO:0000256" key="5">
    <source>
        <dbReference type="ARBA" id="ARBA00023157"/>
    </source>
</evidence>
<dbReference type="PANTHER" id="PTHR15151:SF24">
    <property type="entry name" value="A PROLIFERATION-INDUCING LIGAND-LIKE PROTEIN-RELATED"/>
    <property type="match status" value="1"/>
</dbReference>
<evidence type="ECO:0000256" key="4">
    <source>
        <dbReference type="ARBA" id="ARBA00022525"/>
    </source>
</evidence>
<dbReference type="PROSITE" id="PS50049">
    <property type="entry name" value="THD_2"/>
    <property type="match status" value="1"/>
</dbReference>
<keyword evidence="6" id="KW-0325">Glycoprotein</keyword>
<evidence type="ECO:0000256" key="6">
    <source>
        <dbReference type="ARBA" id="ARBA00023180"/>
    </source>
</evidence>
<dbReference type="SUPFAM" id="SSF49842">
    <property type="entry name" value="TNF-like"/>
    <property type="match status" value="1"/>
</dbReference>
<evidence type="ECO:0000256" key="2">
    <source>
        <dbReference type="ARBA" id="ARBA00008670"/>
    </source>
</evidence>
<keyword evidence="4" id="KW-0964">Secreted</keyword>
<evidence type="ECO:0000313" key="9">
    <source>
        <dbReference type="EMBL" id="KAJ6641109.1"/>
    </source>
</evidence>
<gene>
    <name evidence="9" type="primary">egr</name>
    <name evidence="9" type="ORF">Bhyg_06044</name>
</gene>
<comment type="similarity">
    <text evidence="2">Belongs to the tumor necrosis factor family.</text>
</comment>
<proteinExistence type="inferred from homology"/>
<dbReference type="InterPro" id="IPR051748">
    <property type="entry name" value="TNF_Ligand_Superfamily"/>
</dbReference>
<dbReference type="PANTHER" id="PTHR15151">
    <property type="entry name" value="PROTEIN EIGER"/>
    <property type="match status" value="1"/>
</dbReference>
<dbReference type="GO" id="GO:0005615">
    <property type="term" value="C:extracellular space"/>
    <property type="evidence" value="ECO:0007669"/>
    <property type="project" value="UniProtKB-KW"/>
</dbReference>
<accession>A0A9Q0N1W4</accession>
<keyword evidence="5" id="KW-1015">Disulfide bond</keyword>
<dbReference type="GO" id="GO:0005164">
    <property type="term" value="F:tumor necrosis factor receptor binding"/>
    <property type="evidence" value="ECO:0007669"/>
    <property type="project" value="InterPro"/>
</dbReference>
<feature type="region of interest" description="Disordered" evidence="7">
    <location>
        <begin position="1"/>
        <end position="66"/>
    </location>
</feature>
<dbReference type="GO" id="GO:0016020">
    <property type="term" value="C:membrane"/>
    <property type="evidence" value="ECO:0007669"/>
    <property type="project" value="InterPro"/>
</dbReference>
<dbReference type="PROSITE" id="PS00251">
    <property type="entry name" value="THD_1"/>
    <property type="match status" value="1"/>
</dbReference>
<evidence type="ECO:0000313" key="10">
    <source>
        <dbReference type="Proteomes" id="UP001151699"/>
    </source>
</evidence>
<feature type="domain" description="THD" evidence="8">
    <location>
        <begin position="238"/>
        <end position="387"/>
    </location>
</feature>
<keyword evidence="3" id="KW-0202">Cytokine</keyword>
<dbReference type="OrthoDB" id="6159739at2759"/>
<sequence>MMPDIGLDSDAAFDTFDEDNDDDEFIYEDDEIEGSSDYDKDDYEFDENMYEDRTSERRSRSLKSSHDVPIVEESYALRRNRTNPRVDDEISRLLLNKGTPAMHHDWNDGRAPSAHILPAQHQPPFPKKYQQHRSPPIEYVPSPNRNHASRTLNENNSHQYANQHRNQQGATERSARTGRTVSTYEDKGKAFRQTIEQSQFAKLRKGRMLPENVETINTGPIHRTGRVGRSHQNRVKSIAVHYSGDTSKYANGHHENYEGNGRLRHAGGAYTDWEASPWVNILSMDRFFKLEEGVVTIQENGLYYVYAQIFYHDDHDTNGFVVQHNTQPFLQCTTMTHSHQRVTKSNTCITSGVIYLRNGDTIHLEDLGSQRYTLFEPAKSFFGLIKMGDARPLHETLA</sequence>
<evidence type="ECO:0000256" key="1">
    <source>
        <dbReference type="ARBA" id="ARBA00004613"/>
    </source>
</evidence>
<name>A0A9Q0N1W4_9DIPT</name>
<feature type="compositionally biased region" description="Acidic residues" evidence="7">
    <location>
        <begin position="15"/>
        <end position="49"/>
    </location>
</feature>
<dbReference type="Pfam" id="PF00229">
    <property type="entry name" value="TNF"/>
    <property type="match status" value="1"/>
</dbReference>
<feature type="region of interest" description="Disordered" evidence="7">
    <location>
        <begin position="160"/>
        <end position="187"/>
    </location>
</feature>
<reference evidence="9" key="1">
    <citation type="submission" date="2022-07" db="EMBL/GenBank/DDBJ databases">
        <authorList>
            <person name="Trinca V."/>
            <person name="Uliana J.V.C."/>
            <person name="Torres T.T."/>
            <person name="Ward R.J."/>
            <person name="Monesi N."/>
        </authorList>
    </citation>
    <scope>NUCLEOTIDE SEQUENCE</scope>
    <source>
        <strain evidence="9">HSMRA1968</strain>
        <tissue evidence="9">Whole embryos</tissue>
    </source>
</reference>
<dbReference type="InterPro" id="IPR021184">
    <property type="entry name" value="TNF_CS"/>
</dbReference>
<comment type="caution">
    <text evidence="9">The sequence shown here is derived from an EMBL/GenBank/DDBJ whole genome shotgun (WGS) entry which is preliminary data.</text>
</comment>
<evidence type="ECO:0000256" key="7">
    <source>
        <dbReference type="SAM" id="MobiDB-lite"/>
    </source>
</evidence>
<dbReference type="AlphaFoldDB" id="A0A9Q0N1W4"/>
<evidence type="ECO:0000259" key="8">
    <source>
        <dbReference type="PROSITE" id="PS50049"/>
    </source>
</evidence>